<comment type="caution">
    <text evidence="3">The sequence shown here is derived from an EMBL/GenBank/DDBJ whole genome shotgun (WGS) entry which is preliminary data.</text>
</comment>
<protein>
    <submittedName>
        <fullName evidence="3">Uncharacterized protein</fullName>
    </submittedName>
</protein>
<proteinExistence type="predicted"/>
<reference evidence="3 4" key="1">
    <citation type="submission" date="2021-11" db="EMBL/GenBank/DDBJ databases">
        <title>Genomic of Niabella pedocola.</title>
        <authorList>
            <person name="Wu T."/>
        </authorList>
    </citation>
    <scope>NUCLEOTIDE SEQUENCE [LARGE SCALE GENOMIC DNA]</scope>
    <source>
        <strain evidence="3 4">JCM 31011</strain>
    </source>
</reference>
<evidence type="ECO:0000256" key="2">
    <source>
        <dbReference type="SAM" id="SignalP"/>
    </source>
</evidence>
<dbReference type="RefSeq" id="WP_231008062.1">
    <property type="nucleotide sequence ID" value="NZ_JAJNEC010000007.1"/>
</dbReference>
<keyword evidence="2" id="KW-0732">Signal</keyword>
<feature type="region of interest" description="Disordered" evidence="1">
    <location>
        <begin position="40"/>
        <end position="79"/>
    </location>
</feature>
<evidence type="ECO:0000313" key="3">
    <source>
        <dbReference type="EMBL" id="MCD2425541.1"/>
    </source>
</evidence>
<organism evidence="3 4">
    <name type="scientific">Niabella pedocola</name>
    <dbReference type="NCBI Taxonomy" id="1752077"/>
    <lineage>
        <taxon>Bacteria</taxon>
        <taxon>Pseudomonadati</taxon>
        <taxon>Bacteroidota</taxon>
        <taxon>Chitinophagia</taxon>
        <taxon>Chitinophagales</taxon>
        <taxon>Chitinophagaceae</taxon>
        <taxon>Niabella</taxon>
    </lineage>
</organism>
<gene>
    <name evidence="3" type="ORF">LQ567_22345</name>
</gene>
<feature type="chain" id="PRO_5045566056" evidence="2">
    <location>
        <begin position="19"/>
        <end position="103"/>
    </location>
</feature>
<evidence type="ECO:0000313" key="4">
    <source>
        <dbReference type="Proteomes" id="UP001199816"/>
    </source>
</evidence>
<dbReference type="Proteomes" id="UP001199816">
    <property type="component" value="Unassembled WGS sequence"/>
</dbReference>
<sequence length="103" mass="11437">MKIFFLFLLMGGWLPVNAGTRLPHSFEKGKERLFVADTVPRQQTTVPDNKQDAPRQPVAKGKPIKEVPKAKNQAKPKMVTPASIKIKPVKIIKPKINGKGLGR</sequence>
<feature type="signal peptide" evidence="2">
    <location>
        <begin position="1"/>
        <end position="18"/>
    </location>
</feature>
<evidence type="ECO:0000256" key="1">
    <source>
        <dbReference type="SAM" id="MobiDB-lite"/>
    </source>
</evidence>
<name>A0ABS8Q034_9BACT</name>
<dbReference type="EMBL" id="JAJNEC010000007">
    <property type="protein sequence ID" value="MCD2425541.1"/>
    <property type="molecule type" value="Genomic_DNA"/>
</dbReference>
<keyword evidence="4" id="KW-1185">Reference proteome</keyword>
<accession>A0ABS8Q034</accession>